<proteinExistence type="predicted"/>
<dbReference type="KEGG" id="npy:NPRO_18540"/>
<evidence type="ECO:0000313" key="1">
    <source>
        <dbReference type="EMBL" id="BBO24259.1"/>
    </source>
</evidence>
<sequence length="286" mass="32223">MGPFYPLKLRQFRWKMLTTVAVCAGLWGAGGFPAEPLAHEVARGVEVYRKAKGIDRVLMEDRQIVGWWFDGRVKKGVEDVIRLSPAMLSRWLGYLEAREKWPPTEIQARWENLRRHLSGKNAFVVRLAAYPKQDLFGGLPEPSSAARDECLRVRFLLTTDGKYLPDQVRNPAPVSVRLASLPVPPPGEPVPQYAQPLARLATSKQGRDRADVSLDDWYLHVEVGRWLQPEFGGAPRGPSYTLPIGDNFSALYWLEAPATFEFGAAKTLEVRVFSARKERVAAFQLP</sequence>
<dbReference type="Proteomes" id="UP000662873">
    <property type="component" value="Chromosome"/>
</dbReference>
<evidence type="ECO:0000313" key="2">
    <source>
        <dbReference type="Proteomes" id="UP000662873"/>
    </source>
</evidence>
<name>A0A809R9Y2_9BACT</name>
<reference evidence="1" key="1">
    <citation type="journal article" name="DNA Res.">
        <title>The physiological potential of anammox bacteria as revealed by their core genome structure.</title>
        <authorList>
            <person name="Okubo T."/>
            <person name="Toyoda A."/>
            <person name="Fukuhara K."/>
            <person name="Uchiyama I."/>
            <person name="Harigaya Y."/>
            <person name="Kuroiwa M."/>
            <person name="Suzuki T."/>
            <person name="Murakami Y."/>
            <person name="Suwa Y."/>
            <person name="Takami H."/>
        </authorList>
    </citation>
    <scope>NUCLEOTIDE SEQUENCE</scope>
    <source>
        <strain evidence="1">317325-2</strain>
    </source>
</reference>
<accession>A0A809R9Y2</accession>
<dbReference type="EMBL" id="AP021858">
    <property type="protein sequence ID" value="BBO24259.1"/>
    <property type="molecule type" value="Genomic_DNA"/>
</dbReference>
<protein>
    <submittedName>
        <fullName evidence="1">Uncharacterized protein</fullName>
    </submittedName>
</protein>
<dbReference type="AlphaFoldDB" id="A0A809R9Y2"/>
<gene>
    <name evidence="1" type="ORF">NPRO_18540</name>
</gene>
<organism evidence="1 2">
    <name type="scientific">Candidatus Nitrosymbiomonas proteolyticus</name>
    <dbReference type="NCBI Taxonomy" id="2608984"/>
    <lineage>
        <taxon>Bacteria</taxon>
        <taxon>Bacillati</taxon>
        <taxon>Armatimonadota</taxon>
        <taxon>Armatimonadota incertae sedis</taxon>
        <taxon>Candidatus Nitrosymbiomonas</taxon>
    </lineage>
</organism>